<dbReference type="GO" id="GO:0004703">
    <property type="term" value="F:G protein-coupled receptor kinase activity"/>
    <property type="evidence" value="ECO:0007669"/>
    <property type="project" value="TreeGrafter"/>
</dbReference>
<dbReference type="OMA" id="MRITTMA"/>
<evidence type="ECO:0000313" key="12">
    <source>
        <dbReference type="Proteomes" id="UP000242180"/>
    </source>
</evidence>
<dbReference type="EMBL" id="MCGN01000013">
    <property type="protein sequence ID" value="ORY90039.1"/>
    <property type="molecule type" value="Genomic_DNA"/>
</dbReference>
<name>A0A1X2GZS0_SYNRA</name>
<dbReference type="SUPFAM" id="SSF56112">
    <property type="entry name" value="Protein kinase-like (PK-like)"/>
    <property type="match status" value="1"/>
</dbReference>
<evidence type="ECO:0000256" key="2">
    <source>
        <dbReference type="ARBA" id="ARBA00022679"/>
    </source>
</evidence>
<keyword evidence="4 11" id="KW-0418">Kinase</keyword>
<evidence type="ECO:0000256" key="6">
    <source>
        <dbReference type="PROSITE-ProRule" id="PRU10141"/>
    </source>
</evidence>
<accession>A0A1X2GZS0</accession>
<feature type="binding site" evidence="6">
    <location>
        <position position="51"/>
    </location>
    <ligand>
        <name>ATP</name>
        <dbReference type="ChEBI" id="CHEBI:30616"/>
    </ligand>
</feature>
<feature type="region of interest" description="Disordered" evidence="8">
    <location>
        <begin position="381"/>
        <end position="405"/>
    </location>
</feature>
<proteinExistence type="inferred from homology"/>
<evidence type="ECO:0000256" key="3">
    <source>
        <dbReference type="ARBA" id="ARBA00022741"/>
    </source>
</evidence>
<dbReference type="InterPro" id="IPR008271">
    <property type="entry name" value="Ser/Thr_kinase_AS"/>
</dbReference>
<dbReference type="PROSITE" id="PS00107">
    <property type="entry name" value="PROTEIN_KINASE_ATP"/>
    <property type="match status" value="1"/>
</dbReference>
<sequence length="405" mass="46799">MGNVCCRTEEIDFQRDVELYHFYLMRVIGKGAYGKVRIVQHKGTHREYALKCISKNRCIELKAANNMISERRLLERINHPLVVNLRYAFQDDDNLFMVLDLMLGGDLRFQLEQAPEHRLPEERVRFYVAEIALALSYLHRRRIAHRDIKPDNVLLDQHGHCHLTDFNIATQFDASRPLRWSKAGSLAYMAPEMLAKCGYSHSVDWWSLGVLAYELLFGKRPFHGQTGDDLVSAILNDTLTFPDDIEISDDCIDVIKKLLERSPMQRLGAGGIEDFKAHPWFAHLDWDALETKTATAPFIPSTDIPNFDAVHELEELLLEEEPLRYSRRTNMAIDDEDKSEEAEARRLMTAKFHAYDFTRPRPTDHLFRRLGNQLDQAKYKQQGYQVVSNQESQTSSNFAPSDKSA</sequence>
<dbReference type="FunFam" id="1.10.510.10:FF:000469">
    <property type="entry name" value="Serine/threonine-protein kinase 32B"/>
    <property type="match status" value="1"/>
</dbReference>
<evidence type="ECO:0000256" key="8">
    <source>
        <dbReference type="SAM" id="MobiDB-lite"/>
    </source>
</evidence>
<comment type="similarity">
    <text evidence="7">Belongs to the protein kinase superfamily.</text>
</comment>
<evidence type="ECO:0000256" key="5">
    <source>
        <dbReference type="ARBA" id="ARBA00022840"/>
    </source>
</evidence>
<dbReference type="PROSITE" id="PS00108">
    <property type="entry name" value="PROTEIN_KINASE_ST"/>
    <property type="match status" value="1"/>
</dbReference>
<feature type="compositionally biased region" description="Polar residues" evidence="8">
    <location>
        <begin position="382"/>
        <end position="399"/>
    </location>
</feature>
<evidence type="ECO:0000256" key="1">
    <source>
        <dbReference type="ARBA" id="ARBA00022527"/>
    </source>
</evidence>
<dbReference type="InterPro" id="IPR011009">
    <property type="entry name" value="Kinase-like_dom_sf"/>
</dbReference>
<dbReference type="GO" id="GO:0007186">
    <property type="term" value="P:G protein-coupled receptor signaling pathway"/>
    <property type="evidence" value="ECO:0007669"/>
    <property type="project" value="TreeGrafter"/>
</dbReference>
<keyword evidence="5 6" id="KW-0067">ATP-binding</keyword>
<evidence type="ECO:0000256" key="7">
    <source>
        <dbReference type="RuleBase" id="RU000304"/>
    </source>
</evidence>
<evidence type="ECO:0000313" key="11">
    <source>
        <dbReference type="EMBL" id="ORY90039.1"/>
    </source>
</evidence>
<dbReference type="PROSITE" id="PS51285">
    <property type="entry name" value="AGC_KINASE_CTER"/>
    <property type="match status" value="1"/>
</dbReference>
<dbReference type="GO" id="GO:0005524">
    <property type="term" value="F:ATP binding"/>
    <property type="evidence" value="ECO:0007669"/>
    <property type="project" value="UniProtKB-UniRule"/>
</dbReference>
<dbReference type="InParanoid" id="A0A1X2GZS0"/>
<dbReference type="GO" id="GO:0001664">
    <property type="term" value="F:G protein-coupled receptor binding"/>
    <property type="evidence" value="ECO:0007669"/>
    <property type="project" value="TreeGrafter"/>
</dbReference>
<feature type="domain" description="AGC-kinase C-terminal" evidence="10">
    <location>
        <begin position="282"/>
        <end position="367"/>
    </location>
</feature>
<dbReference type="PANTHER" id="PTHR24355:SF30">
    <property type="entry name" value="SERINE_THREONINE-PROTEIN KINASE 32B ISOFORM X1"/>
    <property type="match status" value="1"/>
</dbReference>
<dbReference type="FunFam" id="3.30.200.20:FF:000354">
    <property type="entry name" value="AGC/YANK protein kinase"/>
    <property type="match status" value="1"/>
</dbReference>
<dbReference type="OrthoDB" id="354826at2759"/>
<organism evidence="11 12">
    <name type="scientific">Syncephalastrum racemosum</name>
    <name type="common">Filamentous fungus</name>
    <dbReference type="NCBI Taxonomy" id="13706"/>
    <lineage>
        <taxon>Eukaryota</taxon>
        <taxon>Fungi</taxon>
        <taxon>Fungi incertae sedis</taxon>
        <taxon>Mucoromycota</taxon>
        <taxon>Mucoromycotina</taxon>
        <taxon>Mucoromycetes</taxon>
        <taxon>Mucorales</taxon>
        <taxon>Syncephalastraceae</taxon>
        <taxon>Syncephalastrum</taxon>
    </lineage>
</organism>
<dbReference type="Proteomes" id="UP000242180">
    <property type="component" value="Unassembled WGS sequence"/>
</dbReference>
<comment type="caution">
    <text evidence="11">The sequence shown here is derived from an EMBL/GenBank/DDBJ whole genome shotgun (WGS) entry which is preliminary data.</text>
</comment>
<gene>
    <name evidence="11" type="ORF">BCR43DRAFT_499913</name>
</gene>
<evidence type="ECO:0000256" key="4">
    <source>
        <dbReference type="ARBA" id="ARBA00022777"/>
    </source>
</evidence>
<dbReference type="Gene3D" id="3.30.200.20">
    <property type="entry name" value="Phosphorylase Kinase, domain 1"/>
    <property type="match status" value="1"/>
</dbReference>
<protein>
    <submittedName>
        <fullName evidence="11">Kinase-like protein</fullName>
    </submittedName>
</protein>
<dbReference type="InterPro" id="IPR017441">
    <property type="entry name" value="Protein_kinase_ATP_BS"/>
</dbReference>
<keyword evidence="2" id="KW-0808">Transferase</keyword>
<reference evidence="11 12" key="1">
    <citation type="submission" date="2016-07" db="EMBL/GenBank/DDBJ databases">
        <title>Pervasive Adenine N6-methylation of Active Genes in Fungi.</title>
        <authorList>
            <consortium name="DOE Joint Genome Institute"/>
            <person name="Mondo S.J."/>
            <person name="Dannebaum R.O."/>
            <person name="Kuo R.C."/>
            <person name="Labutti K."/>
            <person name="Haridas S."/>
            <person name="Kuo A."/>
            <person name="Salamov A."/>
            <person name="Ahrendt S.R."/>
            <person name="Lipzen A."/>
            <person name="Sullivan W."/>
            <person name="Andreopoulos W.B."/>
            <person name="Clum A."/>
            <person name="Lindquist E."/>
            <person name="Daum C."/>
            <person name="Ramamoorthy G.K."/>
            <person name="Gryganskyi A."/>
            <person name="Culley D."/>
            <person name="Magnuson J.K."/>
            <person name="James T.Y."/>
            <person name="O'Malley M.A."/>
            <person name="Stajich J.E."/>
            <person name="Spatafora J.W."/>
            <person name="Visel A."/>
            <person name="Grigoriev I.V."/>
        </authorList>
    </citation>
    <scope>NUCLEOTIDE SEQUENCE [LARGE SCALE GENOMIC DNA]</scope>
    <source>
        <strain evidence="11 12">NRRL 2496</strain>
    </source>
</reference>
<dbReference type="GO" id="GO:0009966">
    <property type="term" value="P:regulation of signal transduction"/>
    <property type="evidence" value="ECO:0007669"/>
    <property type="project" value="TreeGrafter"/>
</dbReference>
<dbReference type="AlphaFoldDB" id="A0A1X2GZS0"/>
<dbReference type="InterPro" id="IPR000961">
    <property type="entry name" value="AGC-kinase_C"/>
</dbReference>
<feature type="domain" description="Protein kinase" evidence="9">
    <location>
        <begin position="22"/>
        <end position="281"/>
    </location>
</feature>
<evidence type="ECO:0000259" key="10">
    <source>
        <dbReference type="PROSITE" id="PS51285"/>
    </source>
</evidence>
<dbReference type="PROSITE" id="PS50011">
    <property type="entry name" value="PROTEIN_KINASE_DOM"/>
    <property type="match status" value="1"/>
</dbReference>
<dbReference type="FunCoup" id="A0A1X2GZS0">
    <property type="interactions" value="131"/>
</dbReference>
<keyword evidence="1 7" id="KW-0723">Serine/threonine-protein kinase</keyword>
<dbReference type="Gene3D" id="1.10.510.10">
    <property type="entry name" value="Transferase(Phosphotransferase) domain 1"/>
    <property type="match status" value="1"/>
</dbReference>
<keyword evidence="12" id="KW-1185">Reference proteome</keyword>
<evidence type="ECO:0000259" key="9">
    <source>
        <dbReference type="PROSITE" id="PS50011"/>
    </source>
</evidence>
<dbReference type="Pfam" id="PF00069">
    <property type="entry name" value="Pkinase"/>
    <property type="match status" value="1"/>
</dbReference>
<dbReference type="STRING" id="13706.A0A1X2GZS0"/>
<dbReference type="SMART" id="SM00220">
    <property type="entry name" value="S_TKc"/>
    <property type="match status" value="1"/>
</dbReference>
<dbReference type="InterPro" id="IPR000719">
    <property type="entry name" value="Prot_kinase_dom"/>
</dbReference>
<keyword evidence="3 6" id="KW-0547">Nucleotide-binding</keyword>
<dbReference type="PANTHER" id="PTHR24355">
    <property type="entry name" value="G PROTEIN-COUPLED RECEPTOR KINASE/RIBOSOMAL PROTEIN S6 KINASE"/>
    <property type="match status" value="1"/>
</dbReference>